<dbReference type="Proteomes" id="UP000199691">
    <property type="component" value="Unassembled WGS sequence"/>
</dbReference>
<dbReference type="AlphaFoldDB" id="A0A1H0TA85"/>
<organism evidence="2 3">
    <name type="scientific">Lentzea jiangxiensis</name>
    <dbReference type="NCBI Taxonomy" id="641025"/>
    <lineage>
        <taxon>Bacteria</taxon>
        <taxon>Bacillati</taxon>
        <taxon>Actinomycetota</taxon>
        <taxon>Actinomycetes</taxon>
        <taxon>Pseudonocardiales</taxon>
        <taxon>Pseudonocardiaceae</taxon>
        <taxon>Lentzea</taxon>
    </lineage>
</organism>
<dbReference type="OrthoDB" id="4827574at2"/>
<dbReference type="RefSeq" id="WP_090099925.1">
    <property type="nucleotide sequence ID" value="NZ_FNIX01000009.1"/>
</dbReference>
<accession>A0A1H0TA85</accession>
<sequence>MESWSGGTVVSERSAFSTTEPTSWASDRVPFDSLMGVGTAERTLSLLGMPYLAEDWGHTRIALDHLGRR</sequence>
<name>A0A1H0TA85_9PSEU</name>
<evidence type="ECO:0000256" key="1">
    <source>
        <dbReference type="SAM" id="MobiDB-lite"/>
    </source>
</evidence>
<feature type="region of interest" description="Disordered" evidence="1">
    <location>
        <begin position="1"/>
        <end position="26"/>
    </location>
</feature>
<keyword evidence="3" id="KW-1185">Reference proteome</keyword>
<evidence type="ECO:0000313" key="3">
    <source>
        <dbReference type="Proteomes" id="UP000199691"/>
    </source>
</evidence>
<dbReference type="EMBL" id="FNIX01000009">
    <property type="protein sequence ID" value="SDP50952.1"/>
    <property type="molecule type" value="Genomic_DNA"/>
</dbReference>
<gene>
    <name evidence="2" type="ORF">SAMN05421507_109214</name>
</gene>
<protein>
    <submittedName>
        <fullName evidence="2">Uncharacterized protein</fullName>
    </submittedName>
</protein>
<feature type="compositionally biased region" description="Polar residues" evidence="1">
    <location>
        <begin position="14"/>
        <end position="25"/>
    </location>
</feature>
<evidence type="ECO:0000313" key="2">
    <source>
        <dbReference type="EMBL" id="SDP50952.1"/>
    </source>
</evidence>
<proteinExistence type="predicted"/>
<dbReference type="STRING" id="641025.SAMN05421507_109214"/>
<reference evidence="3" key="1">
    <citation type="submission" date="2016-10" db="EMBL/GenBank/DDBJ databases">
        <authorList>
            <person name="Varghese N."/>
            <person name="Submissions S."/>
        </authorList>
    </citation>
    <scope>NUCLEOTIDE SEQUENCE [LARGE SCALE GENOMIC DNA]</scope>
    <source>
        <strain evidence="3">CGMCC 4.6609</strain>
    </source>
</reference>